<protein>
    <recommendedName>
        <fullName evidence="2">Potassium channel domain-containing protein</fullName>
    </recommendedName>
</protein>
<dbReference type="InterPro" id="IPR013099">
    <property type="entry name" value="K_chnl_dom"/>
</dbReference>
<dbReference type="EMBL" id="BMFV01000061">
    <property type="protein sequence ID" value="GGH88955.1"/>
    <property type="molecule type" value="Genomic_DNA"/>
</dbReference>
<keyword evidence="4" id="KW-1185">Reference proteome</keyword>
<gene>
    <name evidence="3" type="ORF">GCM10007096_42460</name>
</gene>
<keyword evidence="1" id="KW-0812">Transmembrane</keyword>
<feature type="transmembrane region" description="Helical" evidence="1">
    <location>
        <begin position="85"/>
        <end position="105"/>
    </location>
</feature>
<accession>A0A8J3A390</accession>
<reference evidence="3" key="1">
    <citation type="journal article" date="2014" name="Int. J. Syst. Evol. Microbiol.">
        <title>Complete genome sequence of Corynebacterium casei LMG S-19264T (=DSM 44701T), isolated from a smear-ripened cheese.</title>
        <authorList>
            <consortium name="US DOE Joint Genome Institute (JGI-PGF)"/>
            <person name="Walter F."/>
            <person name="Albersmeier A."/>
            <person name="Kalinowski J."/>
            <person name="Ruckert C."/>
        </authorList>
    </citation>
    <scope>NUCLEOTIDE SEQUENCE</scope>
    <source>
        <strain evidence="3">CGMCC 1.12777</strain>
    </source>
</reference>
<feature type="transmembrane region" description="Helical" evidence="1">
    <location>
        <begin position="52"/>
        <end position="73"/>
    </location>
</feature>
<dbReference type="Pfam" id="PF07885">
    <property type="entry name" value="Ion_trans_2"/>
    <property type="match status" value="1"/>
</dbReference>
<evidence type="ECO:0000259" key="2">
    <source>
        <dbReference type="Pfam" id="PF07885"/>
    </source>
</evidence>
<organism evidence="3 4">
    <name type="scientific">Pullulanibacillus pueri</name>
    <dbReference type="NCBI Taxonomy" id="1437324"/>
    <lineage>
        <taxon>Bacteria</taxon>
        <taxon>Bacillati</taxon>
        <taxon>Bacillota</taxon>
        <taxon>Bacilli</taxon>
        <taxon>Bacillales</taxon>
        <taxon>Sporolactobacillaceae</taxon>
        <taxon>Pullulanibacillus</taxon>
    </lineage>
</organism>
<evidence type="ECO:0000313" key="4">
    <source>
        <dbReference type="Proteomes" id="UP000656813"/>
    </source>
</evidence>
<dbReference type="SUPFAM" id="SSF81324">
    <property type="entry name" value="Voltage-gated potassium channels"/>
    <property type="match status" value="1"/>
</dbReference>
<name>A0A8J3A390_9BACL</name>
<feature type="domain" description="Potassium channel" evidence="2">
    <location>
        <begin position="31"/>
        <end position="101"/>
    </location>
</feature>
<dbReference type="Gene3D" id="1.10.287.70">
    <property type="match status" value="1"/>
</dbReference>
<dbReference type="RefSeq" id="WP_188499396.1">
    <property type="nucleotide sequence ID" value="NZ_BMFV01000061.1"/>
</dbReference>
<evidence type="ECO:0000313" key="3">
    <source>
        <dbReference type="EMBL" id="GGH88955.1"/>
    </source>
</evidence>
<reference evidence="3" key="2">
    <citation type="submission" date="2020-09" db="EMBL/GenBank/DDBJ databases">
        <authorList>
            <person name="Sun Q."/>
            <person name="Zhou Y."/>
        </authorList>
    </citation>
    <scope>NUCLEOTIDE SEQUENCE</scope>
    <source>
        <strain evidence="3">CGMCC 1.12777</strain>
    </source>
</reference>
<keyword evidence="1" id="KW-1133">Transmembrane helix</keyword>
<feature type="transmembrane region" description="Helical" evidence="1">
    <location>
        <begin position="7"/>
        <end position="32"/>
    </location>
</feature>
<dbReference type="Proteomes" id="UP000656813">
    <property type="component" value="Unassembled WGS sequence"/>
</dbReference>
<proteinExistence type="predicted"/>
<sequence length="125" mass="14375">MLNKKEIFYNAIALLMLCGNIIISFTFIYIILEVLGLGQIVEHHPTPLYNSAWLNIFTRTLYFSAITLFSVGYGDITPFEWSRMVAIIEATVGYILPAVITVQYLRLAPPRIEKFFKKDPKDIKK</sequence>
<dbReference type="AlphaFoldDB" id="A0A8J3A390"/>
<keyword evidence="1" id="KW-0472">Membrane</keyword>
<evidence type="ECO:0000256" key="1">
    <source>
        <dbReference type="SAM" id="Phobius"/>
    </source>
</evidence>
<comment type="caution">
    <text evidence="3">The sequence shown here is derived from an EMBL/GenBank/DDBJ whole genome shotgun (WGS) entry which is preliminary data.</text>
</comment>